<dbReference type="OrthoDB" id="665122at2"/>
<dbReference type="PANTHER" id="PTHR37422">
    <property type="entry name" value="TEICHURONIC ACID BIOSYNTHESIS PROTEIN TUAE"/>
    <property type="match status" value="1"/>
</dbReference>
<feature type="transmembrane region" description="Helical" evidence="5">
    <location>
        <begin position="398"/>
        <end position="419"/>
    </location>
</feature>
<keyword evidence="8" id="KW-1185">Reference proteome</keyword>
<evidence type="ECO:0000256" key="2">
    <source>
        <dbReference type="ARBA" id="ARBA00022692"/>
    </source>
</evidence>
<dbReference type="Gene3D" id="1.25.40.10">
    <property type="entry name" value="Tetratricopeptide repeat domain"/>
    <property type="match status" value="1"/>
</dbReference>
<keyword evidence="3 5" id="KW-1133">Transmembrane helix</keyword>
<feature type="transmembrane region" description="Helical" evidence="5">
    <location>
        <begin position="12"/>
        <end position="29"/>
    </location>
</feature>
<feature type="transmembrane region" description="Helical" evidence="5">
    <location>
        <begin position="193"/>
        <end position="211"/>
    </location>
</feature>
<evidence type="ECO:0000256" key="5">
    <source>
        <dbReference type="SAM" id="Phobius"/>
    </source>
</evidence>
<dbReference type="RefSeq" id="WP_044226231.1">
    <property type="nucleotide sequence ID" value="NZ_JBKAGJ010000002.1"/>
</dbReference>
<keyword evidence="4 5" id="KW-0472">Membrane</keyword>
<dbReference type="PANTHER" id="PTHR37422:SF23">
    <property type="entry name" value="TEICHURONIC ACID BIOSYNTHESIS PROTEIN TUAE"/>
    <property type="match status" value="1"/>
</dbReference>
<reference evidence="7 8" key="1">
    <citation type="journal article" date="2014" name="Int. J. Syst. Evol. Microbiol.">
        <title>Phaeodactylibacter xiamenensis gen. nov., sp. nov., a member of the family Saprospiraceae isolated from the marine alga Phaeodactylum tricornutum.</title>
        <authorList>
            <person name="Chen Z.Jr."/>
            <person name="Lei X."/>
            <person name="Lai Q."/>
            <person name="Li Y."/>
            <person name="Zhang B."/>
            <person name="Zhang J."/>
            <person name="Zhang H."/>
            <person name="Yang L."/>
            <person name="Zheng W."/>
            <person name="Tian Y."/>
            <person name="Yu Z."/>
            <person name="Xu H.Jr."/>
            <person name="Zheng T."/>
        </authorList>
    </citation>
    <scope>NUCLEOTIDE SEQUENCE [LARGE SCALE GENOMIC DNA]</scope>
    <source>
        <strain evidence="7 8">KD52</strain>
    </source>
</reference>
<gene>
    <name evidence="7" type="ORF">IX84_23745</name>
</gene>
<dbReference type="Pfam" id="PF04932">
    <property type="entry name" value="Wzy_C"/>
    <property type="match status" value="1"/>
</dbReference>
<keyword evidence="2 5" id="KW-0812">Transmembrane</keyword>
<feature type="transmembrane region" description="Helical" evidence="5">
    <location>
        <begin position="171"/>
        <end position="188"/>
    </location>
</feature>
<proteinExistence type="predicted"/>
<evidence type="ECO:0000313" key="8">
    <source>
        <dbReference type="Proteomes" id="UP000029736"/>
    </source>
</evidence>
<feature type="transmembrane region" description="Helical" evidence="5">
    <location>
        <begin position="247"/>
        <end position="267"/>
    </location>
</feature>
<sequence>MASKQKHTPKSSPLLIGWVVVGLFISGFIVDPAAREPFLPIRQLLIALWLVGGAVLVFRVPGLKVALPPVTRLFIGLSLAFLGWNILSISWSINPTEAVLASNRVLLQVSLCAFFIITAPLLLERLGLLARILAVYLCFLSVLSILQYLGWTNFPIESSSPPAGLSGNRNLLGSILVILLPWALYLFFLGQRYWSIAGLIGLGAGVIALLLSQTRSAWVASFVAFSAIQILLMLRRSTLSPELKARWKLVNLSVAGAVVMLAGLLAISGQGNQLKNNLLNRFSTLVQVPDADEQAENEAERNILDRLHLWQHTTELIKDHPVKGVGAGNWKVRFPEYGGSSAPRFEEKDKLRVRPHNEYLSIASELGLVGLALFVLLLATPAYQSFQLLLKTRTEQGIILNILLIGVGLGLAVDFLFSFPLERLSHSYLIALNIGLALQGSKSSSTRKARPGVWAVLLGLGALAALAISYYNWQANRSFHQLLRAEVSGQWDKAVSISLETEQMPLTSLDPLGDPVEWHSANALKQVGKSEAALEKIEDAIEAHPNSHRIWNTKAAIMIQEEQFQEAIEPLNRALTLASDYEPALSNLGYAFYRTDQFEAAVTTLLKLNLEKHAKVLPVIWDAGQRMERSWLGSSPFYQAGLNALKPPTPLPMVQWPAQMRQLQHQFESEKAFVVQYFETLGHYAMLKAWSEKQPPEAVMGLNAALQELYENLAQQEDYAALADRVIQNHHTATLQKIRQLTKDEIITVGAVLVPLPI</sequence>
<dbReference type="Proteomes" id="UP000029736">
    <property type="component" value="Unassembled WGS sequence"/>
</dbReference>
<dbReference type="InterPro" id="IPR011990">
    <property type="entry name" value="TPR-like_helical_dom_sf"/>
</dbReference>
<evidence type="ECO:0000256" key="1">
    <source>
        <dbReference type="ARBA" id="ARBA00004141"/>
    </source>
</evidence>
<evidence type="ECO:0000313" key="7">
    <source>
        <dbReference type="EMBL" id="KGE86146.1"/>
    </source>
</evidence>
<feature type="transmembrane region" description="Helical" evidence="5">
    <location>
        <begin position="73"/>
        <end position="93"/>
    </location>
</feature>
<dbReference type="InterPro" id="IPR051533">
    <property type="entry name" value="WaaL-like"/>
</dbReference>
<accession>A0A098S228</accession>
<dbReference type="STRING" id="1524460.IX84_23745"/>
<comment type="caution">
    <text evidence="7">The sequence shown here is derived from an EMBL/GenBank/DDBJ whole genome shotgun (WGS) entry which is preliminary data.</text>
</comment>
<dbReference type="SUPFAM" id="SSF48452">
    <property type="entry name" value="TPR-like"/>
    <property type="match status" value="1"/>
</dbReference>
<feature type="transmembrane region" description="Helical" evidence="5">
    <location>
        <begin position="105"/>
        <end position="123"/>
    </location>
</feature>
<organism evidence="7 8">
    <name type="scientific">Phaeodactylibacter xiamenensis</name>
    <dbReference type="NCBI Taxonomy" id="1524460"/>
    <lineage>
        <taxon>Bacteria</taxon>
        <taxon>Pseudomonadati</taxon>
        <taxon>Bacteroidota</taxon>
        <taxon>Saprospiria</taxon>
        <taxon>Saprospirales</taxon>
        <taxon>Haliscomenobacteraceae</taxon>
        <taxon>Phaeodactylibacter</taxon>
    </lineage>
</organism>
<feature type="transmembrane region" description="Helical" evidence="5">
    <location>
        <begin position="41"/>
        <end position="61"/>
    </location>
</feature>
<dbReference type="EMBL" id="JPOS01000082">
    <property type="protein sequence ID" value="KGE86146.1"/>
    <property type="molecule type" value="Genomic_DNA"/>
</dbReference>
<dbReference type="InterPro" id="IPR007016">
    <property type="entry name" value="O-antigen_ligase-rel_domated"/>
</dbReference>
<comment type="subcellular location">
    <subcellularLocation>
        <location evidence="1">Membrane</location>
        <topology evidence="1">Multi-pass membrane protein</topology>
    </subcellularLocation>
</comment>
<dbReference type="GO" id="GO:0016020">
    <property type="term" value="C:membrane"/>
    <property type="evidence" value="ECO:0007669"/>
    <property type="project" value="UniProtKB-SubCell"/>
</dbReference>
<feature type="domain" description="O-antigen ligase-related" evidence="6">
    <location>
        <begin position="204"/>
        <end position="375"/>
    </location>
</feature>
<feature type="transmembrane region" description="Helical" evidence="5">
    <location>
        <begin position="130"/>
        <end position="151"/>
    </location>
</feature>
<name>A0A098S228_9BACT</name>
<feature type="transmembrane region" description="Helical" evidence="5">
    <location>
        <begin position="217"/>
        <end position="235"/>
    </location>
</feature>
<evidence type="ECO:0000259" key="6">
    <source>
        <dbReference type="Pfam" id="PF04932"/>
    </source>
</evidence>
<dbReference type="AlphaFoldDB" id="A0A098S228"/>
<feature type="transmembrane region" description="Helical" evidence="5">
    <location>
        <begin position="453"/>
        <end position="473"/>
    </location>
</feature>
<protein>
    <recommendedName>
        <fullName evidence="6">O-antigen ligase-related domain-containing protein</fullName>
    </recommendedName>
</protein>
<evidence type="ECO:0000256" key="4">
    <source>
        <dbReference type="ARBA" id="ARBA00023136"/>
    </source>
</evidence>
<evidence type="ECO:0000256" key="3">
    <source>
        <dbReference type="ARBA" id="ARBA00022989"/>
    </source>
</evidence>